<dbReference type="InterPro" id="IPR037682">
    <property type="entry name" value="TonB_C"/>
</dbReference>
<feature type="chain" id="PRO_5045081051" description="TonB C-terminal domain-containing protein" evidence="1">
    <location>
        <begin position="20"/>
        <end position="248"/>
    </location>
</feature>
<comment type="caution">
    <text evidence="3">The sequence shown here is derived from an EMBL/GenBank/DDBJ whole genome shotgun (WGS) entry which is preliminary data.</text>
</comment>
<keyword evidence="1" id="KW-0732">Signal</keyword>
<name>A0ABQ0ZLV3_9BACT</name>
<feature type="signal peptide" evidence="1">
    <location>
        <begin position="1"/>
        <end position="19"/>
    </location>
</feature>
<gene>
    <name evidence="3" type="ORF">JCM18694_26200</name>
</gene>
<dbReference type="Pfam" id="PF03544">
    <property type="entry name" value="TonB_C"/>
    <property type="match status" value="1"/>
</dbReference>
<keyword evidence="4" id="KW-1185">Reference proteome</keyword>
<evidence type="ECO:0000313" key="3">
    <source>
        <dbReference type="EMBL" id="GET22374.1"/>
    </source>
</evidence>
<accession>A0ABQ0ZLV3</accession>
<sequence length="248" mass="27520">MIKNMMLGLSLLISVQAGAQNGSPARHSGSLPNLNERFTGGKDQLRLYLGETTTYPAEAVVRGRMGLSIAAVTVTPNGRVAAITIVNSLGDPIDNEVTRVLRGTDGRWRKMQPNYDTETFYIQLRFQLAHHPFYSPDISGPNIMAPLSITASGAPETSTHHILSDGKLAHRMQVAMEASDYALALNLLDEAIRRNPYNLDAYPMRITCSRHLYQRSQAMKDVRKLKRFMNQEPLASFASDKDTQSSTR</sequence>
<dbReference type="SUPFAM" id="SSF48452">
    <property type="entry name" value="TPR-like"/>
    <property type="match status" value="1"/>
</dbReference>
<reference evidence="3 4" key="1">
    <citation type="submission" date="2019-10" db="EMBL/GenBank/DDBJ databases">
        <title>Prolixibacter strains distinguished by the presence of nitrate reductase genes were adept at nitrate-dependent anaerobic corrosion of metallic iron and carbon steel.</title>
        <authorList>
            <person name="Iino T."/>
            <person name="Shono N."/>
            <person name="Ito K."/>
            <person name="Nakamura R."/>
            <person name="Sueoka K."/>
            <person name="Harayama S."/>
            <person name="Ohkuma M."/>
        </authorList>
    </citation>
    <scope>NUCLEOTIDE SEQUENCE [LARGE SCALE GENOMIC DNA]</scope>
    <source>
        <strain evidence="3 4">MIC1-1</strain>
    </source>
</reference>
<dbReference type="InterPro" id="IPR011990">
    <property type="entry name" value="TPR-like_helical_dom_sf"/>
</dbReference>
<evidence type="ECO:0000313" key="4">
    <source>
        <dbReference type="Proteomes" id="UP000396862"/>
    </source>
</evidence>
<evidence type="ECO:0000259" key="2">
    <source>
        <dbReference type="PROSITE" id="PS52015"/>
    </source>
</evidence>
<evidence type="ECO:0000256" key="1">
    <source>
        <dbReference type="SAM" id="SignalP"/>
    </source>
</evidence>
<dbReference type="EMBL" id="BLAU01000001">
    <property type="protein sequence ID" value="GET22374.1"/>
    <property type="molecule type" value="Genomic_DNA"/>
</dbReference>
<proteinExistence type="predicted"/>
<dbReference type="Gene3D" id="3.30.1150.10">
    <property type="match status" value="1"/>
</dbReference>
<feature type="domain" description="TonB C-terminal" evidence="2">
    <location>
        <begin position="40"/>
        <end position="135"/>
    </location>
</feature>
<protein>
    <recommendedName>
        <fullName evidence="2">TonB C-terminal domain-containing protein</fullName>
    </recommendedName>
</protein>
<organism evidence="3 4">
    <name type="scientific">Prolixibacter denitrificans</name>
    <dbReference type="NCBI Taxonomy" id="1541063"/>
    <lineage>
        <taxon>Bacteria</taxon>
        <taxon>Pseudomonadati</taxon>
        <taxon>Bacteroidota</taxon>
        <taxon>Bacteroidia</taxon>
        <taxon>Marinilabiliales</taxon>
        <taxon>Prolixibacteraceae</taxon>
        <taxon>Prolixibacter</taxon>
    </lineage>
</organism>
<dbReference type="Gene3D" id="1.25.40.10">
    <property type="entry name" value="Tetratricopeptide repeat domain"/>
    <property type="match status" value="1"/>
</dbReference>
<dbReference type="PROSITE" id="PS52015">
    <property type="entry name" value="TONB_CTD"/>
    <property type="match status" value="1"/>
</dbReference>
<dbReference type="SUPFAM" id="SSF74653">
    <property type="entry name" value="TolA/TonB C-terminal domain"/>
    <property type="match status" value="1"/>
</dbReference>
<dbReference type="Proteomes" id="UP000396862">
    <property type="component" value="Unassembled WGS sequence"/>
</dbReference>